<keyword evidence="2" id="KW-1133">Transmembrane helix</keyword>
<dbReference type="OrthoDB" id="500682at2759"/>
<feature type="region of interest" description="Disordered" evidence="1">
    <location>
        <begin position="140"/>
        <end position="372"/>
    </location>
</feature>
<feature type="compositionally biased region" description="Basic and acidic residues" evidence="1">
    <location>
        <begin position="193"/>
        <end position="208"/>
    </location>
</feature>
<evidence type="ECO:0000256" key="1">
    <source>
        <dbReference type="SAM" id="MobiDB-lite"/>
    </source>
</evidence>
<feature type="compositionally biased region" description="Basic and acidic residues" evidence="1">
    <location>
        <begin position="318"/>
        <end position="360"/>
    </location>
</feature>
<feature type="compositionally biased region" description="Basic and acidic residues" evidence="1">
    <location>
        <begin position="291"/>
        <end position="302"/>
    </location>
</feature>
<feature type="compositionally biased region" description="Low complexity" evidence="1">
    <location>
        <begin position="505"/>
        <end position="515"/>
    </location>
</feature>
<keyword evidence="4" id="KW-1185">Reference proteome</keyword>
<keyword evidence="2" id="KW-0812">Transmembrane</keyword>
<dbReference type="KEGG" id="bpg:Bathy01g02650"/>
<sequence length="1027" mass="113787">MNRNKEVMMDDERERLILRNHHEGGAASSTSSSSSFYWSRKKTFIAIALAVGAGVAIATGNTTTTSSPRGSVGAANTAVAGGGHRRPRGILPSAKLGVISEGVAANAPVGGKNHFFNGLIVREDERALLQKYTTKIPSRREIEKMETEEAAAASLGGYDDTRRREGQGSEDDTAFANAEAAGLGAMPRRSWKKSSEKAKEEQSRETKEFLAALGEVEKPSPALLEAATKLLREKHGEETPLDAKQQRDAEEMTANTIALVRAEKSVVAQSKKKKGSSETSEPSSTTISSPTEDKKEDVDKIKPSQPQSLLEIAQNFLKSEEEAKARAEAEIEAAAKEERKEGVEGQPSEEKKEDEGKVEASAEEEDDKPSPKAIEFAKLLLAGEVKKVEPADGNEAEAKKIDGVLGKPTPEILAAARQMLLKAGVNLDAEKSFASTSALKSTTVKEMTSTLRDKSIASAQDEEGKKIPKRSWVPKLGEDTDDANKAVAAAAADSSEASTPLESTNNDNNNNINNEQQEEGEPAQGQQVHEMPKTEDVVAEAANEIAAENEERKEGGEQQQEQKEQEQQQQEQKDGQEQQQQQEPEQQPEAGVMPKAEEQVQDNAQVEEERKEEGQDRPVVYLSQVPIKEKEVKAQQYAQEHQAQEANVGVDEQKEEGQLKIPRILADNVKLIDGDGREYMQPKAHELWNNGKTLFVYPQTEAQKKKPIPDATDLHAFVITLDKRLDLDSADSDTDTTMWERTQERLKEIPLIHAEKSPGVDPKAWPQSGLQEALYATGFARLFWNIHQNDPLYADLPPERRTVAELPWIGEVEKRDQNGYFRAQSQGLSHHYGCLYAHLYQWQKIKDTGLKKALILESDGLSLTRVPLESIPSVAKQMPGDADFVTLQLYPYEPAGVERRNVEIKHPTSGEHKTYSFDKLNYHPQQGYAGLASYIATDTFVEKIQHFLALHGADMIDGYILNKLCTTSYNNEEAKNIAWTMYDMQKYTHPFDPQNPTPTILNCYKALADPEYYHDLNIRMEAEARAD</sequence>
<evidence type="ECO:0000256" key="2">
    <source>
        <dbReference type="SAM" id="Phobius"/>
    </source>
</evidence>
<feature type="compositionally biased region" description="Basic and acidic residues" evidence="1">
    <location>
        <begin position="607"/>
        <end position="616"/>
    </location>
</feature>
<dbReference type="EMBL" id="FO082278">
    <property type="protein sequence ID" value="CCO14316.1"/>
    <property type="molecule type" value="Genomic_DNA"/>
</dbReference>
<feature type="compositionally biased region" description="Low complexity" evidence="1">
    <location>
        <begin position="174"/>
        <end position="185"/>
    </location>
</feature>
<gene>
    <name evidence="3" type="ORF">Bathy01g02650</name>
</gene>
<feature type="compositionally biased region" description="Low complexity" evidence="1">
    <location>
        <begin position="485"/>
        <end position="498"/>
    </location>
</feature>
<dbReference type="Proteomes" id="UP000198341">
    <property type="component" value="Chromosome 1"/>
</dbReference>
<dbReference type="AlphaFoldDB" id="K8E9H9"/>
<dbReference type="RefSeq" id="XP_007515437.1">
    <property type="nucleotide sequence ID" value="XM_007515375.1"/>
</dbReference>
<evidence type="ECO:0000313" key="3">
    <source>
        <dbReference type="EMBL" id="CCO14316.1"/>
    </source>
</evidence>
<organism evidence="3 4">
    <name type="scientific">Bathycoccus prasinos</name>
    <dbReference type="NCBI Taxonomy" id="41875"/>
    <lineage>
        <taxon>Eukaryota</taxon>
        <taxon>Viridiplantae</taxon>
        <taxon>Chlorophyta</taxon>
        <taxon>Mamiellophyceae</taxon>
        <taxon>Mamiellales</taxon>
        <taxon>Bathycoccaceae</taxon>
        <taxon>Bathycoccus</taxon>
    </lineage>
</organism>
<feature type="compositionally biased region" description="Low complexity" evidence="1">
    <location>
        <begin position="577"/>
        <end position="589"/>
    </location>
</feature>
<accession>K8E9H9</accession>
<dbReference type="GeneID" id="19018000"/>
<feature type="transmembrane region" description="Helical" evidence="2">
    <location>
        <begin position="43"/>
        <end position="60"/>
    </location>
</feature>
<name>K8E9H9_9CHLO</name>
<feature type="compositionally biased region" description="Low complexity" evidence="1">
    <location>
        <begin position="277"/>
        <end position="290"/>
    </location>
</feature>
<proteinExistence type="predicted"/>
<feature type="compositionally biased region" description="Basic and acidic residues" evidence="1">
    <location>
        <begin position="549"/>
        <end position="576"/>
    </location>
</feature>
<keyword evidence="2" id="KW-0472">Membrane</keyword>
<protein>
    <submittedName>
        <fullName evidence="3">Uncharacterized protein</fullName>
    </submittedName>
</protein>
<feature type="compositionally biased region" description="Polar residues" evidence="1">
    <location>
        <begin position="434"/>
        <end position="450"/>
    </location>
</feature>
<reference evidence="3 4" key="1">
    <citation type="submission" date="2011-10" db="EMBL/GenBank/DDBJ databases">
        <authorList>
            <person name="Genoscope - CEA"/>
        </authorList>
    </citation>
    <scope>NUCLEOTIDE SEQUENCE [LARGE SCALE GENOMIC DNA]</scope>
    <source>
        <strain evidence="3 4">RCC 1105</strain>
    </source>
</reference>
<feature type="region of interest" description="Disordered" evidence="1">
    <location>
        <begin position="434"/>
        <end position="620"/>
    </location>
</feature>
<evidence type="ECO:0000313" key="4">
    <source>
        <dbReference type="Proteomes" id="UP000198341"/>
    </source>
</evidence>